<dbReference type="InterPro" id="IPR005302">
    <property type="entry name" value="MoCF_Sase_C"/>
</dbReference>
<gene>
    <name evidence="2" type="ORF">L1857_28175</name>
</gene>
<dbReference type="InterPro" id="IPR011037">
    <property type="entry name" value="Pyrv_Knase-like_insert_dom_sf"/>
</dbReference>
<protein>
    <submittedName>
        <fullName evidence="2">MOSC domain-containing protein</fullName>
    </submittedName>
</protein>
<dbReference type="InterPro" id="IPR052353">
    <property type="entry name" value="Benzoxazolinone_Detox_Enz"/>
</dbReference>
<name>A0ABY4P2F5_9PSEU</name>
<dbReference type="SUPFAM" id="SSF50800">
    <property type="entry name" value="PK beta-barrel domain-like"/>
    <property type="match status" value="1"/>
</dbReference>
<feature type="domain" description="MOSC" evidence="1">
    <location>
        <begin position="30"/>
        <end position="173"/>
    </location>
</feature>
<dbReference type="PROSITE" id="PS51340">
    <property type="entry name" value="MOSC"/>
    <property type="match status" value="1"/>
</dbReference>
<reference evidence="2" key="1">
    <citation type="submission" date="2022-01" db="EMBL/GenBank/DDBJ databases">
        <title>PSI-footprinting approach for the identification of protein synthesis inhibitor producers.</title>
        <authorList>
            <person name="Handel F."/>
            <person name="Kulik A."/>
            <person name="Wex K.W."/>
            <person name="Berscheid A."/>
            <person name="Saur J.S."/>
            <person name="Winkler A."/>
            <person name="Wibberg D."/>
            <person name="Kalinowski J."/>
            <person name="Broetz-Oesterhelt H."/>
            <person name="Mast Y."/>
        </authorList>
    </citation>
    <scope>NUCLEOTIDE SEQUENCE</scope>
    <source>
        <strain evidence="2">KNN 49.3e</strain>
    </source>
</reference>
<dbReference type="Pfam" id="PF03473">
    <property type="entry name" value="MOSC"/>
    <property type="match status" value="1"/>
</dbReference>
<dbReference type="PANTHER" id="PTHR30212">
    <property type="entry name" value="PROTEIN YIIM"/>
    <property type="match status" value="1"/>
</dbReference>
<evidence type="ECO:0000259" key="1">
    <source>
        <dbReference type="PROSITE" id="PS51340"/>
    </source>
</evidence>
<dbReference type="RefSeq" id="WP_116115279.1">
    <property type="nucleotide sequence ID" value="NZ_CP091196.1"/>
</dbReference>
<dbReference type="PANTHER" id="PTHR30212:SF2">
    <property type="entry name" value="PROTEIN YIIM"/>
    <property type="match status" value="1"/>
</dbReference>
<dbReference type="EMBL" id="CP091196">
    <property type="protein sequence ID" value="UQS26416.1"/>
    <property type="molecule type" value="Genomic_DNA"/>
</dbReference>
<organism evidence="2 3">
    <name type="scientific">Amycolatopsis thermalba</name>
    <dbReference type="NCBI Taxonomy" id="944492"/>
    <lineage>
        <taxon>Bacteria</taxon>
        <taxon>Bacillati</taxon>
        <taxon>Actinomycetota</taxon>
        <taxon>Actinomycetes</taxon>
        <taxon>Pseudonocardiales</taxon>
        <taxon>Pseudonocardiaceae</taxon>
        <taxon>Amycolatopsis</taxon>
    </lineage>
</organism>
<evidence type="ECO:0000313" key="2">
    <source>
        <dbReference type="EMBL" id="UQS26416.1"/>
    </source>
</evidence>
<proteinExistence type="predicted"/>
<dbReference type="Proteomes" id="UP000830158">
    <property type="component" value="Chromosome"/>
</dbReference>
<accession>A0ABY4P2F5</accession>
<sequence length="225" mass="23768">MSTGKVLSVNIGSKREVREADLGVTGIDKRPVEGPVAVAAPGPRGVGGSGVTGDVICDLRHHGGDDQAVYAYAREDLDVWAEELGRDLPPGVFGENLTTMGLDVTGALIGERWRIGESLVLEVTSPRIPCRTFAGWLGERGWVKTFTRRAVPGAYLRVLEPGPVQAGDAVTVLSRPGHGVTIGTAFRAFTTEPALLADLAGVEALAEADKRKVHRALKRRAAAAD</sequence>
<evidence type="ECO:0000313" key="3">
    <source>
        <dbReference type="Proteomes" id="UP000830158"/>
    </source>
</evidence>
<keyword evidence="3" id="KW-1185">Reference proteome</keyword>
<dbReference type="Gene3D" id="2.40.33.20">
    <property type="entry name" value="PK beta-barrel domain-like"/>
    <property type="match status" value="1"/>
</dbReference>